<dbReference type="AlphaFoldDB" id="G0EH23"/>
<accession>G0EH23</accession>
<dbReference type="InParanoid" id="G0EH23"/>
<dbReference type="EMBL" id="CP002838">
    <property type="protein sequence ID" value="AEM38473.1"/>
    <property type="molecule type" value="Genomic_DNA"/>
</dbReference>
<dbReference type="KEGG" id="pfm:Pyrfu_0604"/>
<sequence length="211" mass="24254">MYPGVRRMSTAKQAEKVDFLRHIVNRVLAEHSLPRQIVDDVRKSIGYAEEKYKFSAFGGDPRRLADYLRSRDFDDVVTVLRGAKAEEVLIHILEEVKKRYSEYKEVVEAAEARLKELKGVVGEKPETKLGLVYNALRNLEERGVEVKLEGEEVRARLYGPVSFEMRVKYDQTKRNYTAEFKLEGKTVAETTAKLYEIATKLVDLAKSLQQP</sequence>
<keyword evidence="3" id="KW-1185">Reference proteome</keyword>
<dbReference type="Proteomes" id="UP000001037">
    <property type="component" value="Chromosome"/>
</dbReference>
<protein>
    <submittedName>
        <fullName evidence="2">Uncharacterized protein</fullName>
    </submittedName>
</protein>
<evidence type="ECO:0000313" key="2">
    <source>
        <dbReference type="EMBL" id="AEM38473.1"/>
    </source>
</evidence>
<evidence type="ECO:0000313" key="3">
    <source>
        <dbReference type="Proteomes" id="UP000001037"/>
    </source>
</evidence>
<dbReference type="HOGENOM" id="CLU_118413_0_0_2"/>
<name>G0EH23_PYRF1</name>
<evidence type="ECO:0000256" key="1">
    <source>
        <dbReference type="SAM" id="Coils"/>
    </source>
</evidence>
<dbReference type="STRING" id="694429.Pyrfu_0604"/>
<keyword evidence="1" id="KW-0175">Coiled coil</keyword>
<organism evidence="2 3">
    <name type="scientific">Pyrolobus fumarii (strain DSM 11204 / 1A)</name>
    <dbReference type="NCBI Taxonomy" id="694429"/>
    <lineage>
        <taxon>Archaea</taxon>
        <taxon>Thermoproteota</taxon>
        <taxon>Thermoprotei</taxon>
        <taxon>Desulfurococcales</taxon>
        <taxon>Pyrodictiaceae</taxon>
        <taxon>Pyrolobus</taxon>
    </lineage>
</organism>
<feature type="coiled-coil region" evidence="1">
    <location>
        <begin position="93"/>
        <end position="120"/>
    </location>
</feature>
<dbReference type="eggNOG" id="arCOG00569">
    <property type="taxonomic scope" value="Archaea"/>
</dbReference>
<reference evidence="2 3" key="1">
    <citation type="journal article" date="2011" name="Stand. Genomic Sci.">
        <title>Complete genome sequence of the hyperthermophilic chemolithoautotroph Pyrolobus fumarii type strain (1A).</title>
        <authorList>
            <person name="Anderson I."/>
            <person name="Goker M."/>
            <person name="Nolan M."/>
            <person name="Lucas S."/>
            <person name="Hammon N."/>
            <person name="Deshpande S."/>
            <person name="Cheng J.F."/>
            <person name="Tapia R."/>
            <person name="Han C."/>
            <person name="Goodwin L."/>
            <person name="Pitluck S."/>
            <person name="Huntemann M."/>
            <person name="Liolios K."/>
            <person name="Ivanova N."/>
            <person name="Pagani I."/>
            <person name="Mavromatis K."/>
            <person name="Ovchinikova G."/>
            <person name="Pati A."/>
            <person name="Chen A."/>
            <person name="Palaniappan K."/>
            <person name="Land M."/>
            <person name="Hauser L."/>
            <person name="Brambilla E.M."/>
            <person name="Huber H."/>
            <person name="Yasawong M."/>
            <person name="Rohde M."/>
            <person name="Spring S."/>
            <person name="Abt B."/>
            <person name="Sikorski J."/>
            <person name="Wirth R."/>
            <person name="Detter J.C."/>
            <person name="Woyke T."/>
            <person name="Bristow J."/>
            <person name="Eisen J.A."/>
            <person name="Markowitz V."/>
            <person name="Hugenholtz P."/>
            <person name="Kyrpides N.C."/>
            <person name="Klenk H.P."/>
            <person name="Lapidus A."/>
        </authorList>
    </citation>
    <scope>NUCLEOTIDE SEQUENCE [LARGE SCALE GENOMIC DNA]</scope>
    <source>
        <strain evidence="3">DSM 11204 / 1A</strain>
    </source>
</reference>
<gene>
    <name evidence="2" type="ordered locus">Pyrfu_0604</name>
</gene>
<proteinExistence type="predicted"/>